<comment type="caution">
    <text evidence="1">The sequence shown here is derived from an EMBL/GenBank/DDBJ whole genome shotgun (WGS) entry which is preliminary data.</text>
</comment>
<accession>A0A8H7CFL6</accession>
<reference evidence="1" key="1">
    <citation type="submission" date="2020-05" db="EMBL/GenBank/DDBJ databases">
        <title>Mycena genomes resolve the evolution of fungal bioluminescence.</title>
        <authorList>
            <person name="Tsai I.J."/>
        </authorList>
    </citation>
    <scope>NUCLEOTIDE SEQUENCE</scope>
    <source>
        <strain evidence="1">CCC161011</strain>
    </source>
</reference>
<dbReference type="EMBL" id="JACAZI010000024">
    <property type="protein sequence ID" value="KAF7335530.1"/>
    <property type="molecule type" value="Genomic_DNA"/>
</dbReference>
<proteinExistence type="predicted"/>
<name>A0A8H7CFL6_9AGAR</name>
<gene>
    <name evidence="1" type="ORF">MVEN_02206800</name>
</gene>
<dbReference type="AlphaFoldDB" id="A0A8H7CFL6"/>
<keyword evidence="2" id="KW-1185">Reference proteome</keyword>
<evidence type="ECO:0000313" key="1">
    <source>
        <dbReference type="EMBL" id="KAF7335530.1"/>
    </source>
</evidence>
<sequence length="386" mass="42319">MATSTVGDILPFGVSSVLKQIGSLALANRYTFSRQILEAARSASEVEVQKLEARGQAYMELLLLDMLHGELPADLYASPEEIIPLVVDKIKIALCRPPSAKFSRSVGAMCLRRKYDDMAAFLQAPLEDVFDLIRAGATSIPRPHSDHVPESLEPGRDPLSKLLRRFKACADVSLDRPRLMSDLRPALKPKDIALSKLPYTHLNVSMELAAREAHGDLATFLATIRDRELLTDGLYPSVWPTLPDSGWYIALDATPASRAFHLRQGSAALRAFIGEAVQHNVESKIAAGKGEPGMEVSNADLEILIETLIGNQGLLKLLYRLGVYQDLPNCPFEGMSSELPAQAFKLFLSALLCTANAGMKEKTVGSMLSQLFRPTDDIVVKSYFIL</sequence>
<dbReference type="Proteomes" id="UP000620124">
    <property type="component" value="Unassembled WGS sequence"/>
</dbReference>
<organism evidence="1 2">
    <name type="scientific">Mycena venus</name>
    <dbReference type="NCBI Taxonomy" id="2733690"/>
    <lineage>
        <taxon>Eukaryota</taxon>
        <taxon>Fungi</taxon>
        <taxon>Dikarya</taxon>
        <taxon>Basidiomycota</taxon>
        <taxon>Agaricomycotina</taxon>
        <taxon>Agaricomycetes</taxon>
        <taxon>Agaricomycetidae</taxon>
        <taxon>Agaricales</taxon>
        <taxon>Marasmiineae</taxon>
        <taxon>Mycenaceae</taxon>
        <taxon>Mycena</taxon>
    </lineage>
</organism>
<evidence type="ECO:0000313" key="2">
    <source>
        <dbReference type="Proteomes" id="UP000620124"/>
    </source>
</evidence>
<dbReference type="OrthoDB" id="3065319at2759"/>
<protein>
    <submittedName>
        <fullName evidence="1">Uncharacterized protein</fullName>
    </submittedName>
</protein>